<keyword evidence="3" id="KW-1185">Reference proteome</keyword>
<keyword evidence="1" id="KW-1133">Transmembrane helix</keyword>
<proteinExistence type="predicted"/>
<sequence length="167" mass="19648">MSKKNQVGLIISVFCIFLYFYFINIAPESNITERNIFQQLSPQGFAFYSKNPRDETFHFETEQHLQVPNMQMANFFGLKRTGRAQGIELGKFQEEIPKGNWKTCSSEKECKSVKKNLKINTIKKNKNFRSLEKGTYYIYSYKPLSWHFREYEASSTIKKNIAKVVLE</sequence>
<dbReference type="InterPro" id="IPR023902">
    <property type="entry name" value="Sporulation_SdpA"/>
</dbReference>
<dbReference type="RefSeq" id="WP_200749236.1">
    <property type="nucleotide sequence ID" value="NZ_JAEOAH010000015.1"/>
</dbReference>
<keyword evidence="1" id="KW-0472">Membrane</keyword>
<name>A0ABS1H832_9BACL</name>
<evidence type="ECO:0000256" key="1">
    <source>
        <dbReference type="SAM" id="Phobius"/>
    </source>
</evidence>
<comment type="caution">
    <text evidence="2">The sequence shown here is derived from an EMBL/GenBank/DDBJ whole genome shotgun (WGS) entry which is preliminary data.</text>
</comment>
<dbReference type="Proteomes" id="UP000618943">
    <property type="component" value="Unassembled WGS sequence"/>
</dbReference>
<dbReference type="NCBIfam" id="TIGR04034">
    <property type="entry name" value="export_SdpA"/>
    <property type="match status" value="1"/>
</dbReference>
<accession>A0ABS1H832</accession>
<protein>
    <submittedName>
        <fullName evidence="2">SdpA family antimicrobial peptide system protein</fullName>
    </submittedName>
</protein>
<gene>
    <name evidence="2" type="ORF">JFL43_12080</name>
</gene>
<evidence type="ECO:0000313" key="3">
    <source>
        <dbReference type="Proteomes" id="UP000618943"/>
    </source>
</evidence>
<evidence type="ECO:0000313" key="2">
    <source>
        <dbReference type="EMBL" id="MBK3495578.1"/>
    </source>
</evidence>
<organism evidence="2 3">
    <name type="scientific">Viridibacillus soli</name>
    <dbReference type="NCBI Taxonomy" id="2798301"/>
    <lineage>
        <taxon>Bacteria</taxon>
        <taxon>Bacillati</taxon>
        <taxon>Bacillota</taxon>
        <taxon>Bacilli</taxon>
        <taxon>Bacillales</taxon>
        <taxon>Caryophanaceae</taxon>
        <taxon>Viridibacillus</taxon>
    </lineage>
</organism>
<keyword evidence="1" id="KW-0812">Transmembrane</keyword>
<reference evidence="2 3" key="1">
    <citation type="submission" date="2020-12" db="EMBL/GenBank/DDBJ databases">
        <title>YIM B01967 draft genome.</title>
        <authorList>
            <person name="Yan X."/>
        </authorList>
    </citation>
    <scope>NUCLEOTIDE SEQUENCE [LARGE SCALE GENOMIC DNA]</scope>
    <source>
        <strain evidence="2 3">YIM B01967</strain>
    </source>
</reference>
<dbReference type="Pfam" id="PF17418">
    <property type="entry name" value="SdpA"/>
    <property type="match status" value="1"/>
</dbReference>
<dbReference type="EMBL" id="JAEOAH010000015">
    <property type="protein sequence ID" value="MBK3495578.1"/>
    <property type="molecule type" value="Genomic_DNA"/>
</dbReference>
<feature type="transmembrane region" description="Helical" evidence="1">
    <location>
        <begin position="7"/>
        <end position="26"/>
    </location>
</feature>